<sequence>MKLPSIPTRRQTRFWLRRILWRHLIGAVVIAFSLFPLVWMFSAAFDVTGQLSTQQLIPTHHGLDNFRALFSNTEKPYLTWAKNSLVVAFSAAAMQTIIGAIAAYSLSRHRFKGRQVTLTTILIVQMFPQLLAATTLFLIVNNLGQTFSILGLGHQLPLILLFGGSALGVNTWMLKGFFDTIPTEIDEAAKIDGAGHFAIFLQIIVPLAVPVFVVISLLSFIGALNEYLITSVILGLDGKNMTVAVGLQQFIYGQYGKNWGPFTAGALLATIPVIALFLFLQKYLVSGLVSGSTKG</sequence>
<evidence type="ECO:0000256" key="3">
    <source>
        <dbReference type="ARBA" id="ARBA00022448"/>
    </source>
</evidence>
<dbReference type="InterPro" id="IPR035906">
    <property type="entry name" value="MetI-like_sf"/>
</dbReference>
<feature type="transmembrane region" description="Helical" evidence="9">
    <location>
        <begin position="118"/>
        <end position="139"/>
    </location>
</feature>
<evidence type="ECO:0000256" key="5">
    <source>
        <dbReference type="ARBA" id="ARBA00022597"/>
    </source>
</evidence>
<dbReference type="AlphaFoldDB" id="A0A6J5Z5J4"/>
<feature type="transmembrane region" description="Helical" evidence="9">
    <location>
        <begin position="159"/>
        <end position="178"/>
    </location>
</feature>
<dbReference type="GO" id="GO:0015423">
    <property type="term" value="F:ABC-type maltose transporter activity"/>
    <property type="evidence" value="ECO:0007669"/>
    <property type="project" value="TreeGrafter"/>
</dbReference>
<keyword evidence="8 9" id="KW-0472">Membrane</keyword>
<evidence type="ECO:0000256" key="9">
    <source>
        <dbReference type="SAM" id="Phobius"/>
    </source>
</evidence>
<organism evidence="11">
    <name type="scientific">freshwater metagenome</name>
    <dbReference type="NCBI Taxonomy" id="449393"/>
    <lineage>
        <taxon>unclassified sequences</taxon>
        <taxon>metagenomes</taxon>
        <taxon>ecological metagenomes</taxon>
    </lineage>
</organism>
<dbReference type="SUPFAM" id="SSF161098">
    <property type="entry name" value="MetI-like"/>
    <property type="match status" value="1"/>
</dbReference>
<dbReference type="PANTHER" id="PTHR32243">
    <property type="entry name" value="MALTOSE TRANSPORT SYSTEM PERMEASE-RELATED"/>
    <property type="match status" value="1"/>
</dbReference>
<dbReference type="Pfam" id="PF00528">
    <property type="entry name" value="BPD_transp_1"/>
    <property type="match status" value="1"/>
</dbReference>
<accession>A0A6J5Z5J4</accession>
<dbReference type="PROSITE" id="PS50928">
    <property type="entry name" value="ABC_TM1"/>
    <property type="match status" value="1"/>
</dbReference>
<protein>
    <submittedName>
        <fullName evidence="11">Unannotated protein</fullName>
    </submittedName>
</protein>
<dbReference type="InterPro" id="IPR050901">
    <property type="entry name" value="BP-dep_ABC_trans_perm"/>
</dbReference>
<name>A0A6J5Z5J4_9ZZZZ</name>
<feature type="transmembrane region" description="Helical" evidence="9">
    <location>
        <begin position="85"/>
        <end position="106"/>
    </location>
</feature>
<evidence type="ECO:0000313" key="11">
    <source>
        <dbReference type="EMBL" id="CAB4336467.1"/>
    </source>
</evidence>
<dbReference type="PANTHER" id="PTHR32243:SF50">
    <property type="entry name" value="MALTOSE_MALTODEXTRIN TRANSPORT SYSTEM PERMEASE PROTEIN MALG"/>
    <property type="match status" value="1"/>
</dbReference>
<feature type="transmembrane region" description="Helical" evidence="9">
    <location>
        <begin position="199"/>
        <end position="221"/>
    </location>
</feature>
<evidence type="ECO:0000259" key="10">
    <source>
        <dbReference type="PROSITE" id="PS50928"/>
    </source>
</evidence>
<keyword evidence="7 9" id="KW-1133">Transmembrane helix</keyword>
<evidence type="ECO:0000256" key="2">
    <source>
        <dbReference type="ARBA" id="ARBA00009047"/>
    </source>
</evidence>
<keyword evidence="5" id="KW-0762">Sugar transport</keyword>
<dbReference type="EMBL" id="CAESAK010000061">
    <property type="protein sequence ID" value="CAB4336467.1"/>
    <property type="molecule type" value="Genomic_DNA"/>
</dbReference>
<reference evidence="11" key="1">
    <citation type="submission" date="2020-05" db="EMBL/GenBank/DDBJ databases">
        <authorList>
            <person name="Chiriac C."/>
            <person name="Salcher M."/>
            <person name="Ghai R."/>
            <person name="Kavagutti S V."/>
        </authorList>
    </citation>
    <scope>NUCLEOTIDE SEQUENCE</scope>
</reference>
<feature type="domain" description="ABC transmembrane type-1" evidence="10">
    <location>
        <begin position="81"/>
        <end position="280"/>
    </location>
</feature>
<keyword evidence="6 9" id="KW-0812">Transmembrane</keyword>
<evidence type="ECO:0000256" key="7">
    <source>
        <dbReference type="ARBA" id="ARBA00022989"/>
    </source>
</evidence>
<proteinExistence type="inferred from homology"/>
<gene>
    <name evidence="11" type="ORF">UFOPK3775_00584</name>
</gene>
<dbReference type="CDD" id="cd06261">
    <property type="entry name" value="TM_PBP2"/>
    <property type="match status" value="1"/>
</dbReference>
<comment type="similarity">
    <text evidence="2">Belongs to the binding-protein-dependent transport system permease family. MalFG subfamily.</text>
</comment>
<evidence type="ECO:0000256" key="1">
    <source>
        <dbReference type="ARBA" id="ARBA00004651"/>
    </source>
</evidence>
<keyword evidence="4" id="KW-1003">Cell membrane</keyword>
<comment type="subcellular location">
    <subcellularLocation>
        <location evidence="1">Cell membrane</location>
        <topology evidence="1">Multi-pass membrane protein</topology>
    </subcellularLocation>
</comment>
<dbReference type="Gene3D" id="1.10.3720.10">
    <property type="entry name" value="MetI-like"/>
    <property type="match status" value="1"/>
</dbReference>
<dbReference type="InterPro" id="IPR000515">
    <property type="entry name" value="MetI-like"/>
</dbReference>
<evidence type="ECO:0000256" key="6">
    <source>
        <dbReference type="ARBA" id="ARBA00022692"/>
    </source>
</evidence>
<dbReference type="GO" id="GO:0005886">
    <property type="term" value="C:plasma membrane"/>
    <property type="evidence" value="ECO:0007669"/>
    <property type="project" value="UniProtKB-SubCell"/>
</dbReference>
<evidence type="ECO:0000256" key="4">
    <source>
        <dbReference type="ARBA" id="ARBA00022475"/>
    </source>
</evidence>
<feature type="transmembrane region" description="Helical" evidence="9">
    <location>
        <begin position="20"/>
        <end position="41"/>
    </location>
</feature>
<keyword evidence="3" id="KW-0813">Transport</keyword>
<evidence type="ECO:0000256" key="8">
    <source>
        <dbReference type="ARBA" id="ARBA00023136"/>
    </source>
</evidence>
<feature type="transmembrane region" description="Helical" evidence="9">
    <location>
        <begin position="259"/>
        <end position="280"/>
    </location>
</feature>
<dbReference type="GO" id="GO:0042956">
    <property type="term" value="P:maltodextrin transmembrane transport"/>
    <property type="evidence" value="ECO:0007669"/>
    <property type="project" value="TreeGrafter"/>
</dbReference>